<reference evidence="2" key="1">
    <citation type="submission" date="2025-08" db="UniProtKB">
        <authorList>
            <consortium name="RefSeq"/>
        </authorList>
    </citation>
    <scope>IDENTIFICATION</scope>
    <source>
        <tissue evidence="2">Seedling</tissue>
    </source>
</reference>
<organism evidence="1 2">
    <name type="scientific">Ziziphus jujuba</name>
    <name type="common">Chinese jujube</name>
    <name type="synonym">Ziziphus sativa</name>
    <dbReference type="NCBI Taxonomy" id="326968"/>
    <lineage>
        <taxon>Eukaryota</taxon>
        <taxon>Viridiplantae</taxon>
        <taxon>Streptophyta</taxon>
        <taxon>Embryophyta</taxon>
        <taxon>Tracheophyta</taxon>
        <taxon>Spermatophyta</taxon>
        <taxon>Magnoliopsida</taxon>
        <taxon>eudicotyledons</taxon>
        <taxon>Gunneridae</taxon>
        <taxon>Pentapetalae</taxon>
        <taxon>rosids</taxon>
        <taxon>fabids</taxon>
        <taxon>Rosales</taxon>
        <taxon>Rhamnaceae</taxon>
        <taxon>Paliureae</taxon>
        <taxon>Ziziphus</taxon>
    </lineage>
</organism>
<name>A0ABM3INI0_ZIZJJ</name>
<dbReference type="GeneID" id="112490554"/>
<dbReference type="PANTHER" id="PTHR46250">
    <property type="entry name" value="MYB/SANT-LIKE DNA-BINDING DOMAIN PROTEIN-RELATED"/>
    <property type="match status" value="1"/>
</dbReference>
<evidence type="ECO:0000313" key="1">
    <source>
        <dbReference type="Proteomes" id="UP001652623"/>
    </source>
</evidence>
<dbReference type="RefSeq" id="XP_048332219.2">
    <property type="nucleotide sequence ID" value="XM_048476262.2"/>
</dbReference>
<evidence type="ECO:0000313" key="2">
    <source>
        <dbReference type="RefSeq" id="XP_048332219.2"/>
    </source>
</evidence>
<dbReference type="Proteomes" id="UP001652623">
    <property type="component" value="Chromosome 5"/>
</dbReference>
<accession>A0ABM3INI0</accession>
<proteinExistence type="predicted"/>
<protein>
    <submittedName>
        <fullName evidence="2">Uncharacterized protein LOC112490554 isoform X1</fullName>
    </submittedName>
</protein>
<keyword evidence="1" id="KW-1185">Reference proteome</keyword>
<dbReference type="PANTHER" id="PTHR46250:SF15">
    <property type="entry name" value="OS01G0523800 PROTEIN"/>
    <property type="match status" value="1"/>
</dbReference>
<gene>
    <name evidence="2" type="primary">LOC112490554</name>
</gene>
<sequence length="196" mass="22375">MLNKSGFEWNDFLKCVEVDSDEVWKAYVQSNPSAKAWKGKLFPMYERLATIFEKDQATGHGAQTPINMVNDLNLDSGNEQFNDVYSPMSMNEIHNEPSTRPKLRGKRESELKDDDIVSGFDNVAKKLFDKLAAKLDKSEANYPQYLTMELDRLGFSADNNLEISKAMRLDPSNVEVFKIIGTDAGKIEFVRKFLNY</sequence>